<feature type="region of interest" description="Disordered" evidence="10">
    <location>
        <begin position="527"/>
        <end position="601"/>
    </location>
</feature>
<dbReference type="InterPro" id="IPR034353">
    <property type="entry name" value="ABT1/ESF2_RRM"/>
</dbReference>
<sequence>IFQEIDEPNAYPKASIDEAKPSADGLDNGEAQQASVGGFTLVPDRTRKRRRAPLGVGSAGSAYRPEWMRRPVAIDNSLDASVPIDSIDCLSEPIRSALRSTGVETLFPVQATSVPLVLASHRYSWTRPRDFAVCAATGSGKTLAYLLPALQLLAACKTVALRCIIVLPVRDLAMQVHQVCLRLLAALSEGAADSDGCRRQIRCQLLVGERSLEKERHQLVRLMSDGSYRPLADLVICTPGRLADHLLNCPGLSLARLRMLIIDEADRVMAEQKQDWFGLLERLLDKPMPHPSIHSWLHAKPPHLQKLLLSATLTHNPELLQRFRLHNPLLLTATAESDKELEVSAAPGRLSEFFVQLKPSQKPLFVIHLVLGLGRSRVLCFTNSRESAHRLASLITLFADPRVTCEAVSARLPVPKRARILRRFSTGQLSVLVCSDSMARGMDLPSVDAVVCYDRPASLRTYVHRAGRTARAGRAGAAYTLLERREVLHFRRMLSAGGRQVREVRLHGSKTKRYEARYQTALNRLHEEQKAGESAVEAASEDQSKDQNKKTANKSSMKKRKTKEDKSKETTNPQSGMSADEAAEPMEEELKEELPKSSTGKSLKPGIVYLSSVPHGMTVKLVREHLSPYGKLGRVFLQVEEASARKRWRLYSEGWAEFLRRSDAKRCVASLNATEVADKKKPWAGQLWNLRYLPGFAWTDITYREANEKAVRNKRLAMEIQQARRIGKLYKESLEQSKSQERAKQAKGDQFRPLPELQRVEQRRRRERRSRKGNNDPELQAVNNPTFLAQLLGGGRGKS</sequence>
<feature type="compositionally biased region" description="Basic and acidic residues" evidence="10">
    <location>
        <begin position="734"/>
        <end position="750"/>
    </location>
</feature>
<dbReference type="InterPro" id="IPR027417">
    <property type="entry name" value="P-loop_NTPase"/>
</dbReference>
<dbReference type="SUPFAM" id="SSF52540">
    <property type="entry name" value="P-loop containing nucleoside triphosphate hydrolases"/>
    <property type="match status" value="1"/>
</dbReference>
<evidence type="ECO:0000256" key="10">
    <source>
        <dbReference type="SAM" id="MobiDB-lite"/>
    </source>
</evidence>
<keyword evidence="13" id="KW-1185">Reference proteome</keyword>
<evidence type="ECO:0000256" key="6">
    <source>
        <dbReference type="ARBA" id="ARBA00022840"/>
    </source>
</evidence>
<dbReference type="CDD" id="cd12263">
    <property type="entry name" value="RRM_ABT1_like"/>
    <property type="match status" value="1"/>
</dbReference>
<dbReference type="GO" id="GO:0003724">
    <property type="term" value="F:RNA helicase activity"/>
    <property type="evidence" value="ECO:0007669"/>
    <property type="project" value="UniProtKB-EC"/>
</dbReference>
<evidence type="ECO:0000313" key="14">
    <source>
        <dbReference type="WBParaSite" id="maker-uti_cns_0004506-snap-gene-0.6-mRNA-1"/>
    </source>
</evidence>
<evidence type="ECO:0000259" key="11">
    <source>
        <dbReference type="PROSITE" id="PS51192"/>
    </source>
</evidence>
<dbReference type="Gene3D" id="3.40.50.300">
    <property type="entry name" value="P-loop containing nucleotide triphosphate hydrolases"/>
    <property type="match status" value="2"/>
</dbReference>
<dbReference type="GO" id="GO:0003723">
    <property type="term" value="F:RNA binding"/>
    <property type="evidence" value="ECO:0007669"/>
    <property type="project" value="UniProtKB-UniRule"/>
</dbReference>
<keyword evidence="3 8" id="KW-0547">Nucleotide-binding</keyword>
<evidence type="ECO:0000256" key="9">
    <source>
        <dbReference type="RuleBase" id="RU365068"/>
    </source>
</evidence>
<keyword evidence="7 9" id="KW-0694">RNA-binding</keyword>
<organism evidence="13 14">
    <name type="scientific">Macrostomum lignano</name>
    <dbReference type="NCBI Taxonomy" id="282301"/>
    <lineage>
        <taxon>Eukaryota</taxon>
        <taxon>Metazoa</taxon>
        <taxon>Spiralia</taxon>
        <taxon>Lophotrochozoa</taxon>
        <taxon>Platyhelminthes</taxon>
        <taxon>Rhabditophora</taxon>
        <taxon>Macrostomorpha</taxon>
        <taxon>Macrostomida</taxon>
        <taxon>Macrostomidae</taxon>
        <taxon>Macrostomum</taxon>
    </lineage>
</organism>
<dbReference type="Gene3D" id="3.30.70.330">
    <property type="match status" value="1"/>
</dbReference>
<comment type="catalytic activity">
    <reaction evidence="9">
        <text>ATP + H2O = ADP + phosphate + H(+)</text>
        <dbReference type="Rhea" id="RHEA:13065"/>
        <dbReference type="ChEBI" id="CHEBI:15377"/>
        <dbReference type="ChEBI" id="CHEBI:15378"/>
        <dbReference type="ChEBI" id="CHEBI:30616"/>
        <dbReference type="ChEBI" id="CHEBI:43474"/>
        <dbReference type="ChEBI" id="CHEBI:456216"/>
        <dbReference type="EC" id="3.6.4.13"/>
    </reaction>
</comment>
<dbReference type="PROSITE" id="PS00039">
    <property type="entry name" value="DEAD_ATP_HELICASE"/>
    <property type="match status" value="1"/>
</dbReference>
<comment type="similarity">
    <text evidence="2">Belongs to the ESF2/ABP1 family.</text>
</comment>
<dbReference type="Pfam" id="PF00270">
    <property type="entry name" value="DEAD"/>
    <property type="match status" value="1"/>
</dbReference>
<protein>
    <recommendedName>
        <fullName evidence="9">ATP-dependent RNA helicase</fullName>
        <ecNumber evidence="9">3.6.4.13</ecNumber>
    </recommendedName>
</protein>
<comment type="function">
    <text evidence="9">RNA helicase.</text>
</comment>
<dbReference type="PROSITE" id="PS51194">
    <property type="entry name" value="HELICASE_CTER"/>
    <property type="match status" value="1"/>
</dbReference>
<comment type="similarity">
    <text evidence="8">Belongs to the DEAD box helicase family.</text>
</comment>
<feature type="domain" description="Helicase C-terminal" evidence="12">
    <location>
        <begin position="365"/>
        <end position="517"/>
    </location>
</feature>
<dbReference type="GO" id="GO:0005730">
    <property type="term" value="C:nucleolus"/>
    <property type="evidence" value="ECO:0007669"/>
    <property type="project" value="UniProtKB-SubCell"/>
</dbReference>
<dbReference type="SUPFAM" id="SSF54928">
    <property type="entry name" value="RNA-binding domain, RBD"/>
    <property type="match status" value="1"/>
</dbReference>
<proteinExistence type="inferred from homology"/>
<dbReference type="InterPro" id="IPR011545">
    <property type="entry name" value="DEAD/DEAH_box_helicase_dom"/>
</dbReference>
<evidence type="ECO:0000256" key="3">
    <source>
        <dbReference type="ARBA" id="ARBA00022741"/>
    </source>
</evidence>
<reference evidence="14" key="1">
    <citation type="submission" date="2016-11" db="UniProtKB">
        <authorList>
            <consortium name="WormBaseParasite"/>
        </authorList>
    </citation>
    <scope>IDENTIFICATION</scope>
</reference>
<name>A0A1I8H6I9_9PLAT</name>
<feature type="region of interest" description="Disordered" evidence="10">
    <location>
        <begin position="734"/>
        <end position="799"/>
    </location>
</feature>
<dbReference type="SMART" id="SM00487">
    <property type="entry name" value="DEXDc"/>
    <property type="match status" value="1"/>
</dbReference>
<dbReference type="AlphaFoldDB" id="A0A1I8H6I9"/>
<evidence type="ECO:0000256" key="2">
    <source>
        <dbReference type="ARBA" id="ARBA00005819"/>
    </source>
</evidence>
<dbReference type="InterPro" id="IPR035979">
    <property type="entry name" value="RBD_domain_sf"/>
</dbReference>
<dbReference type="Proteomes" id="UP000095280">
    <property type="component" value="Unplaced"/>
</dbReference>
<dbReference type="WBParaSite" id="maker-uti_cns_0004506-snap-gene-0.6-mRNA-1">
    <property type="protein sequence ID" value="maker-uti_cns_0004506-snap-gene-0.6-mRNA-1"/>
    <property type="gene ID" value="maker-uti_cns_0004506-snap-gene-0.6"/>
</dbReference>
<dbReference type="InterPro" id="IPR001650">
    <property type="entry name" value="Helicase_C-like"/>
</dbReference>
<evidence type="ECO:0000256" key="5">
    <source>
        <dbReference type="ARBA" id="ARBA00022806"/>
    </source>
</evidence>
<evidence type="ECO:0000313" key="13">
    <source>
        <dbReference type="Proteomes" id="UP000095280"/>
    </source>
</evidence>
<accession>A0A1I8H6I9</accession>
<dbReference type="GO" id="GO:0016787">
    <property type="term" value="F:hydrolase activity"/>
    <property type="evidence" value="ECO:0007669"/>
    <property type="project" value="UniProtKB-KW"/>
</dbReference>
<comment type="subcellular location">
    <subcellularLocation>
        <location evidence="1">Nucleus</location>
        <location evidence="1">Nucleolus</location>
    </subcellularLocation>
</comment>
<comment type="domain">
    <text evidence="9">The Q motif is unique to and characteristic of the DEAD box family of RNA helicases and controls ATP binding and hydrolysis.</text>
</comment>
<dbReference type="InterPro" id="IPR012677">
    <property type="entry name" value="Nucleotide-bd_a/b_plait_sf"/>
</dbReference>
<evidence type="ECO:0000256" key="1">
    <source>
        <dbReference type="ARBA" id="ARBA00004604"/>
    </source>
</evidence>
<keyword evidence="4 8" id="KW-0378">Hydrolase</keyword>
<evidence type="ECO:0000256" key="8">
    <source>
        <dbReference type="RuleBase" id="RU000492"/>
    </source>
</evidence>
<feature type="region of interest" description="Disordered" evidence="10">
    <location>
        <begin position="1"/>
        <end position="39"/>
    </location>
</feature>
<evidence type="ECO:0000259" key="12">
    <source>
        <dbReference type="PROSITE" id="PS51194"/>
    </source>
</evidence>
<keyword evidence="6 8" id="KW-0067">ATP-binding</keyword>
<feature type="compositionally biased region" description="Basic residues" evidence="10">
    <location>
        <begin position="762"/>
        <end position="772"/>
    </location>
</feature>
<dbReference type="PROSITE" id="PS51192">
    <property type="entry name" value="HELICASE_ATP_BIND_1"/>
    <property type="match status" value="1"/>
</dbReference>
<evidence type="ECO:0000256" key="7">
    <source>
        <dbReference type="ARBA" id="ARBA00022884"/>
    </source>
</evidence>
<dbReference type="SMART" id="SM00490">
    <property type="entry name" value="HELICc"/>
    <property type="match status" value="1"/>
</dbReference>
<dbReference type="InterPro" id="IPR000629">
    <property type="entry name" value="RNA-helicase_DEAD-box_CS"/>
</dbReference>
<dbReference type="GO" id="GO:0005524">
    <property type="term" value="F:ATP binding"/>
    <property type="evidence" value="ECO:0007669"/>
    <property type="project" value="UniProtKB-UniRule"/>
</dbReference>
<dbReference type="EC" id="3.6.4.13" evidence="9"/>
<evidence type="ECO:0000256" key="4">
    <source>
        <dbReference type="ARBA" id="ARBA00022801"/>
    </source>
</evidence>
<dbReference type="PANTHER" id="PTHR24031">
    <property type="entry name" value="RNA HELICASE"/>
    <property type="match status" value="1"/>
</dbReference>
<keyword evidence="5 8" id="KW-0347">Helicase</keyword>
<feature type="compositionally biased region" description="Acidic residues" evidence="10">
    <location>
        <begin position="581"/>
        <end position="591"/>
    </location>
</feature>
<feature type="domain" description="Helicase ATP-binding" evidence="11">
    <location>
        <begin position="122"/>
        <end position="331"/>
    </location>
</feature>
<dbReference type="InterPro" id="IPR014001">
    <property type="entry name" value="Helicase_ATP-bd"/>
</dbReference>
<dbReference type="Pfam" id="PF00271">
    <property type="entry name" value="Helicase_C"/>
    <property type="match status" value="1"/>
</dbReference>